<dbReference type="SUPFAM" id="SSF56935">
    <property type="entry name" value="Porins"/>
    <property type="match status" value="1"/>
</dbReference>
<evidence type="ECO:0000256" key="1">
    <source>
        <dbReference type="SAM" id="SignalP"/>
    </source>
</evidence>
<dbReference type="RefSeq" id="WP_157020691.1">
    <property type="nucleotide sequence ID" value="NZ_WQLV01000001.1"/>
</dbReference>
<dbReference type="InterPro" id="IPR023614">
    <property type="entry name" value="Porin_dom_sf"/>
</dbReference>
<name>A0A6L6WBW3_9RHOB</name>
<gene>
    <name evidence="2" type="ORF">GO984_00760</name>
</gene>
<accession>A0A6L6WBW3</accession>
<proteinExistence type="predicted"/>
<organism evidence="2 3">
    <name type="scientific">Parasedimentitalea huanghaiensis</name>
    <dbReference type="NCBI Taxonomy" id="2682100"/>
    <lineage>
        <taxon>Bacteria</taxon>
        <taxon>Pseudomonadati</taxon>
        <taxon>Pseudomonadota</taxon>
        <taxon>Alphaproteobacteria</taxon>
        <taxon>Rhodobacterales</taxon>
        <taxon>Paracoccaceae</taxon>
        <taxon>Parasedimentitalea</taxon>
    </lineage>
</organism>
<keyword evidence="3" id="KW-1185">Reference proteome</keyword>
<comment type="caution">
    <text evidence="2">The sequence shown here is derived from an EMBL/GenBank/DDBJ whole genome shotgun (WGS) entry which is preliminary data.</text>
</comment>
<sequence>MFNRLACLPQILVLLTLSTPITAQSFSAETDVWLQKVNPSGALDDGESCDSGGTELCASSSGGGVYAGGLVSFENGNQLYLDFTYDEHGETHSNPSSRNDNARYHGYGLHYSLGNPKSPWGIFATWANANNNADDEHGGPLFGIGVEKAWGNTFVQAGYMHMADDGLDPDHDGIEDMTYMNIGHSRPLFKGLLTGNLAAGFGDFEESSDHDDGEWLQFGLRYQQPISERLDWFVGYQGDFVRVGRTLIDEQATFHSVYFGLSLSFGNKTRSRFKTPNFRAPIVNAGEMNS</sequence>
<feature type="signal peptide" evidence="1">
    <location>
        <begin position="1"/>
        <end position="23"/>
    </location>
</feature>
<feature type="chain" id="PRO_5026744851" evidence="1">
    <location>
        <begin position="24"/>
        <end position="290"/>
    </location>
</feature>
<keyword evidence="1" id="KW-0732">Signal</keyword>
<dbReference type="Gene3D" id="2.40.160.10">
    <property type="entry name" value="Porin"/>
    <property type="match status" value="1"/>
</dbReference>
<evidence type="ECO:0000313" key="3">
    <source>
        <dbReference type="Proteomes" id="UP000478892"/>
    </source>
</evidence>
<reference evidence="2 3" key="1">
    <citation type="submission" date="2019-12" db="EMBL/GenBank/DDBJ databases">
        <authorList>
            <person name="Zhang Y.-J."/>
        </authorList>
    </citation>
    <scope>NUCLEOTIDE SEQUENCE [LARGE SCALE GENOMIC DNA]</scope>
    <source>
        <strain evidence="2 3">CY05</strain>
    </source>
</reference>
<dbReference type="AlphaFoldDB" id="A0A6L6WBW3"/>
<evidence type="ECO:0000313" key="2">
    <source>
        <dbReference type="EMBL" id="MVO14329.1"/>
    </source>
</evidence>
<dbReference type="Proteomes" id="UP000478892">
    <property type="component" value="Unassembled WGS sequence"/>
</dbReference>
<protein>
    <submittedName>
        <fullName evidence="2">Uncharacterized protein</fullName>
    </submittedName>
</protein>
<dbReference type="EMBL" id="WQLV01000001">
    <property type="protein sequence ID" value="MVO14329.1"/>
    <property type="molecule type" value="Genomic_DNA"/>
</dbReference>